<gene>
    <name evidence="2" type="ORF">BG011_004398</name>
</gene>
<dbReference type="OrthoDB" id="16679at2759"/>
<keyword evidence="1" id="KW-0472">Membrane</keyword>
<dbReference type="AlphaFoldDB" id="A0A9P6U9R8"/>
<proteinExistence type="predicted"/>
<comment type="caution">
    <text evidence="2">The sequence shown here is derived from an EMBL/GenBank/DDBJ whole genome shotgun (WGS) entry which is preliminary data.</text>
</comment>
<keyword evidence="1" id="KW-0812">Transmembrane</keyword>
<accession>A0A9P6U9R8</accession>
<keyword evidence="1" id="KW-1133">Transmembrane helix</keyword>
<reference evidence="2" key="1">
    <citation type="journal article" date="2020" name="Fungal Divers.">
        <title>Resolving the Mortierellaceae phylogeny through synthesis of multi-gene phylogenetics and phylogenomics.</title>
        <authorList>
            <person name="Vandepol N."/>
            <person name="Liber J."/>
            <person name="Desiro A."/>
            <person name="Na H."/>
            <person name="Kennedy M."/>
            <person name="Barry K."/>
            <person name="Grigoriev I.V."/>
            <person name="Miller A.N."/>
            <person name="O'Donnell K."/>
            <person name="Stajich J.E."/>
            <person name="Bonito G."/>
        </authorList>
    </citation>
    <scope>NUCLEOTIDE SEQUENCE</scope>
    <source>
        <strain evidence="2">KOD948</strain>
    </source>
</reference>
<dbReference type="Proteomes" id="UP000726737">
    <property type="component" value="Unassembled WGS sequence"/>
</dbReference>
<evidence type="ECO:0000256" key="1">
    <source>
        <dbReference type="SAM" id="Phobius"/>
    </source>
</evidence>
<name>A0A9P6U9R8_9FUNG</name>
<evidence type="ECO:0008006" key="4">
    <source>
        <dbReference type="Google" id="ProtNLM"/>
    </source>
</evidence>
<keyword evidence="3" id="KW-1185">Reference proteome</keyword>
<organism evidence="2 3">
    <name type="scientific">Mortierella polycephala</name>
    <dbReference type="NCBI Taxonomy" id="41804"/>
    <lineage>
        <taxon>Eukaryota</taxon>
        <taxon>Fungi</taxon>
        <taxon>Fungi incertae sedis</taxon>
        <taxon>Mucoromycota</taxon>
        <taxon>Mortierellomycotina</taxon>
        <taxon>Mortierellomycetes</taxon>
        <taxon>Mortierellales</taxon>
        <taxon>Mortierellaceae</taxon>
        <taxon>Mortierella</taxon>
    </lineage>
</organism>
<feature type="transmembrane region" description="Helical" evidence="1">
    <location>
        <begin position="46"/>
        <end position="64"/>
    </location>
</feature>
<evidence type="ECO:0000313" key="3">
    <source>
        <dbReference type="Proteomes" id="UP000726737"/>
    </source>
</evidence>
<sequence>MTGATSPILRARNAKFQTKRFTQRNLTPSTSSHSDQKMVKPVIHPYMFGALLVLMSGGAIFQILKMFGLGAEVEGL</sequence>
<protein>
    <recommendedName>
        <fullName evidence="4">Stress-associated endoplasmic reticulum protein</fullName>
    </recommendedName>
</protein>
<evidence type="ECO:0000313" key="2">
    <source>
        <dbReference type="EMBL" id="KAG0265607.1"/>
    </source>
</evidence>
<dbReference type="EMBL" id="JAAAJA010000029">
    <property type="protein sequence ID" value="KAG0265607.1"/>
    <property type="molecule type" value="Genomic_DNA"/>
</dbReference>